<name>A0A9P6CSV4_9AGAR</name>
<dbReference type="OrthoDB" id="3033067at2759"/>
<feature type="region of interest" description="Disordered" evidence="2">
    <location>
        <begin position="383"/>
        <end position="414"/>
    </location>
</feature>
<organism evidence="3 4">
    <name type="scientific">Pholiota conissans</name>
    <dbReference type="NCBI Taxonomy" id="109636"/>
    <lineage>
        <taxon>Eukaryota</taxon>
        <taxon>Fungi</taxon>
        <taxon>Dikarya</taxon>
        <taxon>Basidiomycota</taxon>
        <taxon>Agaricomycotina</taxon>
        <taxon>Agaricomycetes</taxon>
        <taxon>Agaricomycetidae</taxon>
        <taxon>Agaricales</taxon>
        <taxon>Agaricineae</taxon>
        <taxon>Strophariaceae</taxon>
        <taxon>Pholiota</taxon>
    </lineage>
</organism>
<keyword evidence="4" id="KW-1185">Reference proteome</keyword>
<proteinExistence type="predicted"/>
<feature type="compositionally biased region" description="Low complexity" evidence="2">
    <location>
        <begin position="386"/>
        <end position="403"/>
    </location>
</feature>
<protein>
    <submittedName>
        <fullName evidence="3">Uncharacterized protein</fullName>
    </submittedName>
</protein>
<evidence type="ECO:0000313" key="3">
    <source>
        <dbReference type="EMBL" id="KAF9471459.1"/>
    </source>
</evidence>
<sequence length="624" mass="69009">MTGQTSAPPHQNSNLTSCFSCPVFCFSLVQIRRMVNPGAFSGSRKDFLAAQADLYEVAVTNNHVADTVADIQRRYFKRYPISLPHNKEPSAEWLSSVNDNAPENELLPPDSSQLDGKNLEDAEAAYNEQVKTLKFRKEQQISRRLHYQYTKAKAPSKHRDVDIIPNDPLALMQAKLTGVSLKKPQERVKNENVPTKQRAALRLRICKESFEELEQDERKEYEKQAVQEQEDAVAKIEKALNDPPSEDPVDRQRVLTTLPNFIQPVLDLVTQHSGWKATLLIGGPEPADNGRLNVMSFHSGETSGSVKMNFGRAERRAYKDYVLPIFGNFLKKCYTVEDCRAAALSDPEVGTLANALQNLEGNGYELNSAEGSSNFVKIARTPGARSVSGGSSNSLDSDGVSNDPPSTPRPLYEVPAKVRPPIHSKRTETVAAAAQETSNVPSTLGEQTLLQQAATTLTSDSEAGVAVAPSRIPSPCVSIAPSPVPKQLSTAPDWFLSIYQMFISTNLGPAWMQLVRTWAQFEKVENYKEMGKLGSSGRPSCVASWIKYARSANFRPDIGSLPLFEKTGNLSDLRRPGKNGLVSVIAALFFWGIRSQEKGDTESNRGWHLAIDDVQWVIHHLFSK</sequence>
<evidence type="ECO:0000256" key="2">
    <source>
        <dbReference type="SAM" id="MobiDB-lite"/>
    </source>
</evidence>
<dbReference type="Proteomes" id="UP000807469">
    <property type="component" value="Unassembled WGS sequence"/>
</dbReference>
<reference evidence="3" key="1">
    <citation type="submission" date="2020-11" db="EMBL/GenBank/DDBJ databases">
        <authorList>
            <consortium name="DOE Joint Genome Institute"/>
            <person name="Ahrendt S."/>
            <person name="Riley R."/>
            <person name="Andreopoulos W."/>
            <person name="Labutti K."/>
            <person name="Pangilinan J."/>
            <person name="Ruiz-Duenas F.J."/>
            <person name="Barrasa J.M."/>
            <person name="Sanchez-Garcia M."/>
            <person name="Camarero S."/>
            <person name="Miyauchi S."/>
            <person name="Serrano A."/>
            <person name="Linde D."/>
            <person name="Babiker R."/>
            <person name="Drula E."/>
            <person name="Ayuso-Fernandez I."/>
            <person name="Pacheco R."/>
            <person name="Padilla G."/>
            <person name="Ferreira P."/>
            <person name="Barriuso J."/>
            <person name="Kellner H."/>
            <person name="Castanera R."/>
            <person name="Alfaro M."/>
            <person name="Ramirez L."/>
            <person name="Pisabarro A.G."/>
            <person name="Kuo A."/>
            <person name="Tritt A."/>
            <person name="Lipzen A."/>
            <person name="He G."/>
            <person name="Yan M."/>
            <person name="Ng V."/>
            <person name="Cullen D."/>
            <person name="Martin F."/>
            <person name="Rosso M.-N."/>
            <person name="Henrissat B."/>
            <person name="Hibbett D."/>
            <person name="Martinez A.T."/>
            <person name="Grigoriev I.V."/>
        </authorList>
    </citation>
    <scope>NUCLEOTIDE SEQUENCE</scope>
    <source>
        <strain evidence="3">CIRM-BRFM 674</strain>
    </source>
</reference>
<feature type="coiled-coil region" evidence="1">
    <location>
        <begin position="196"/>
        <end position="231"/>
    </location>
</feature>
<dbReference type="AlphaFoldDB" id="A0A9P6CSV4"/>
<keyword evidence="1" id="KW-0175">Coiled coil</keyword>
<accession>A0A9P6CSV4</accession>
<dbReference type="EMBL" id="MU155682">
    <property type="protein sequence ID" value="KAF9471459.1"/>
    <property type="molecule type" value="Genomic_DNA"/>
</dbReference>
<comment type="caution">
    <text evidence="3">The sequence shown here is derived from an EMBL/GenBank/DDBJ whole genome shotgun (WGS) entry which is preliminary data.</text>
</comment>
<evidence type="ECO:0000313" key="4">
    <source>
        <dbReference type="Proteomes" id="UP000807469"/>
    </source>
</evidence>
<evidence type="ECO:0000256" key="1">
    <source>
        <dbReference type="SAM" id="Coils"/>
    </source>
</evidence>
<feature type="region of interest" description="Disordered" evidence="2">
    <location>
        <begin position="92"/>
        <end position="112"/>
    </location>
</feature>
<gene>
    <name evidence="3" type="ORF">BDN70DRAFT_819959</name>
</gene>